<dbReference type="InterPro" id="IPR008658">
    <property type="entry name" value="KAP3"/>
</dbReference>
<dbReference type="GeneID" id="101741495"/>
<protein>
    <recommendedName>
        <fullName evidence="4">Kinesin-associated protein 3</fullName>
    </recommendedName>
</protein>
<dbReference type="GO" id="GO:0007018">
    <property type="term" value="P:microtubule-based movement"/>
    <property type="evidence" value="ECO:0007669"/>
    <property type="project" value="TreeGrafter"/>
</dbReference>
<accession>A0A8R2QT87</accession>
<dbReference type="InterPro" id="IPR000225">
    <property type="entry name" value="Armadillo"/>
</dbReference>
<organism evidence="2 3">
    <name type="scientific">Bombyx mori</name>
    <name type="common">Silk moth</name>
    <dbReference type="NCBI Taxonomy" id="7091"/>
    <lineage>
        <taxon>Eukaryota</taxon>
        <taxon>Metazoa</taxon>
        <taxon>Ecdysozoa</taxon>
        <taxon>Arthropoda</taxon>
        <taxon>Hexapoda</taxon>
        <taxon>Insecta</taxon>
        <taxon>Pterygota</taxon>
        <taxon>Neoptera</taxon>
        <taxon>Endopterygota</taxon>
        <taxon>Lepidoptera</taxon>
        <taxon>Glossata</taxon>
        <taxon>Ditrysia</taxon>
        <taxon>Bombycoidea</taxon>
        <taxon>Bombycidae</taxon>
        <taxon>Bombycinae</taxon>
        <taxon>Bombyx</taxon>
    </lineage>
</organism>
<reference evidence="3" key="1">
    <citation type="journal article" date="2008" name="Insect Biochem. Mol. Biol.">
        <title>The genome of a lepidopteran model insect, the silkworm Bombyx mori.</title>
        <authorList>
            <consortium name="International Silkworm Genome Consortium"/>
        </authorList>
    </citation>
    <scope>NUCLEOTIDE SEQUENCE [LARGE SCALE GENOMIC DNA]</scope>
    <source>
        <strain evidence="3">p50T</strain>
    </source>
</reference>
<dbReference type="AlphaFoldDB" id="A0A8R2QT87"/>
<evidence type="ECO:0000256" key="1">
    <source>
        <dbReference type="SAM" id="MobiDB-lite"/>
    </source>
</evidence>
<dbReference type="InterPro" id="IPR011989">
    <property type="entry name" value="ARM-like"/>
</dbReference>
<dbReference type="GO" id="GO:0019894">
    <property type="term" value="F:kinesin binding"/>
    <property type="evidence" value="ECO:0007669"/>
    <property type="project" value="InterPro"/>
</dbReference>
<dbReference type="SMART" id="SM00185">
    <property type="entry name" value="ARM"/>
    <property type="match status" value="4"/>
</dbReference>
<feature type="region of interest" description="Disordered" evidence="1">
    <location>
        <begin position="699"/>
        <end position="724"/>
    </location>
</feature>
<dbReference type="PANTHER" id="PTHR15605:SF2">
    <property type="entry name" value="KINESIN-ASSOCIATED PROTEIN 3"/>
    <property type="match status" value="1"/>
</dbReference>
<dbReference type="Pfam" id="PF05804">
    <property type="entry name" value="KAP"/>
    <property type="match status" value="1"/>
</dbReference>
<evidence type="ECO:0008006" key="4">
    <source>
        <dbReference type="Google" id="ProtNLM"/>
    </source>
</evidence>
<dbReference type="GO" id="GO:0016939">
    <property type="term" value="C:kinesin II complex"/>
    <property type="evidence" value="ECO:0007669"/>
    <property type="project" value="TreeGrafter"/>
</dbReference>
<dbReference type="SUPFAM" id="SSF48371">
    <property type="entry name" value="ARM repeat"/>
    <property type="match status" value="1"/>
</dbReference>
<dbReference type="GO" id="GO:0044782">
    <property type="term" value="P:cilium organization"/>
    <property type="evidence" value="ECO:0007669"/>
    <property type="project" value="TreeGrafter"/>
</dbReference>
<reference evidence="2" key="2">
    <citation type="submission" date="2022-06" db="UniProtKB">
        <authorList>
            <consortium name="EnsemblMetazoa"/>
        </authorList>
    </citation>
    <scope>IDENTIFICATION</scope>
    <source>
        <strain evidence="2">p50T (Dazao)</strain>
    </source>
</reference>
<feature type="compositionally biased region" description="Polar residues" evidence="1">
    <location>
        <begin position="712"/>
        <end position="721"/>
    </location>
</feature>
<dbReference type="GO" id="GO:0005930">
    <property type="term" value="C:axoneme"/>
    <property type="evidence" value="ECO:0007669"/>
    <property type="project" value="TreeGrafter"/>
</dbReference>
<sequence length="736" mass="82517">MDPNFYAITYILHSRVEQKNLSRETMSPVESGPVAVLHHVDDYVELLYDDIPEKIKGSALILQLARNPDNLLELARNEALLSALSRVLREEWKRSIELSTNIVYTFFCFSTYNEFHPVIIQYKIGSLCMDVIDYELKRYDQWKEKVEGKKSILTPDKSELPKSRIPEPKRRPKSGTWAVADVNLQKSRSLVSSYHEELCSASDECLSKSDEEQLKRKLKTLSKRQEQLLRVAFYMLLNIADNVKVEEKMHKKEIVGLLIGAMERHSNIDLLILIVSFLQKLSIFVENKNSMASRAIIEKLAPLLDSSNADLVNVTLKLLFNLTFDTKLRNKMIKLGLLPKFVQFTSDEKHINLAMKILYHLSMDDRVKIMFTQSDCVKLLTDMLLLNVNAESGGSTDVLLALCVNLAWCERAAHQMAAEGRLRELLARAFRYCNSVLMKLVRNLSHHPQNKPLFLEFVGDIAGAVTSGETSEEFHIECMGTLSNILNPENIDIYAVVERYNLIPCIMKILDPESGSSEELLLEGVVMAGAVAAESRAAGALVRAGAGPALVVALRTHQADDEHVLQTVFAFRQLLSHPKAAEHLVSQTEAPAYLIDLMQDKNAEIRKMCDSCLDIISQMQNEWAARIKVERFRCHNGQWLSVVETLGAEGGAGDAADDLPPYLSAEYLTTHRLATSDSQTSINDDSDSLSGEVDLNRVEARNSSEEHKGELFTSTDGSSGKLSDIDGPTSDIVLFT</sequence>
<name>A0A8R2QT87_BOMMO</name>
<feature type="compositionally biased region" description="Basic and acidic residues" evidence="1">
    <location>
        <begin position="699"/>
        <end position="710"/>
    </location>
</feature>
<evidence type="ECO:0000313" key="3">
    <source>
        <dbReference type="Proteomes" id="UP000005204"/>
    </source>
</evidence>
<keyword evidence="3" id="KW-1185">Reference proteome</keyword>
<dbReference type="Gene3D" id="1.25.10.10">
    <property type="entry name" value="Leucine-rich Repeat Variant"/>
    <property type="match status" value="1"/>
</dbReference>
<dbReference type="SMART" id="SM01297">
    <property type="entry name" value="KAP"/>
    <property type="match status" value="1"/>
</dbReference>
<dbReference type="RefSeq" id="XP_037866627.1">
    <property type="nucleotide sequence ID" value="XM_038010699.2"/>
</dbReference>
<dbReference type="InterPro" id="IPR016024">
    <property type="entry name" value="ARM-type_fold"/>
</dbReference>
<dbReference type="EnsemblMetazoa" id="XM_038010699.1">
    <property type="protein sequence ID" value="XP_037866627.1"/>
    <property type="gene ID" value="LOC101741495"/>
</dbReference>
<proteinExistence type="predicted"/>
<dbReference type="GO" id="GO:0035869">
    <property type="term" value="C:ciliary transition zone"/>
    <property type="evidence" value="ECO:0007669"/>
    <property type="project" value="TreeGrafter"/>
</dbReference>
<dbReference type="PANTHER" id="PTHR15605">
    <property type="entry name" value="KINESIN-ASSOCIATED PROTEINS"/>
    <property type="match status" value="1"/>
</dbReference>
<dbReference type="CTD" id="32071"/>
<evidence type="ECO:0000313" key="2">
    <source>
        <dbReference type="EnsemblMetazoa" id="XP_037866627.1"/>
    </source>
</evidence>
<dbReference type="Proteomes" id="UP000005204">
    <property type="component" value="Unassembled WGS sequence"/>
</dbReference>